<evidence type="ECO:0000313" key="7">
    <source>
        <dbReference type="Proteomes" id="UP000658320"/>
    </source>
</evidence>
<accession>A0A918KXZ1</accession>
<dbReference type="InterPro" id="IPR013783">
    <property type="entry name" value="Ig-like_fold"/>
</dbReference>
<feature type="domain" description="Fibronectin type-III" evidence="4">
    <location>
        <begin position="361"/>
        <end position="453"/>
    </location>
</feature>
<dbReference type="GO" id="GO:0000272">
    <property type="term" value="P:polysaccharide catabolic process"/>
    <property type="evidence" value="ECO:0007669"/>
    <property type="project" value="UniProtKB-KW"/>
</dbReference>
<dbReference type="SUPFAM" id="SSF49265">
    <property type="entry name" value="Fibronectin type III"/>
    <property type="match status" value="2"/>
</dbReference>
<comment type="caution">
    <text evidence="6">The sequence shown here is derived from an EMBL/GenBank/DDBJ whole genome shotgun (WGS) entry which is preliminary data.</text>
</comment>
<keyword evidence="3" id="KW-0732">Signal</keyword>
<keyword evidence="1" id="KW-0326">Glycosidase</keyword>
<dbReference type="SUPFAM" id="SSF56988">
    <property type="entry name" value="Anthrax protective antigen"/>
    <property type="match status" value="1"/>
</dbReference>
<evidence type="ECO:0000256" key="2">
    <source>
        <dbReference type="ARBA" id="ARBA00023326"/>
    </source>
</evidence>
<evidence type="ECO:0000259" key="4">
    <source>
        <dbReference type="PROSITE" id="PS50853"/>
    </source>
</evidence>
<evidence type="ECO:0000256" key="1">
    <source>
        <dbReference type="ARBA" id="ARBA00023295"/>
    </source>
</evidence>
<dbReference type="InterPro" id="IPR003961">
    <property type="entry name" value="FN3_dom"/>
</dbReference>
<dbReference type="EMBL" id="BMSX01000021">
    <property type="protein sequence ID" value="GGR44176.1"/>
    <property type="molecule type" value="Genomic_DNA"/>
</dbReference>
<dbReference type="InterPro" id="IPR036116">
    <property type="entry name" value="FN3_sf"/>
</dbReference>
<organism evidence="6 7">
    <name type="scientific">Streptomyces aurantiogriseus</name>
    <dbReference type="NCBI Taxonomy" id="66870"/>
    <lineage>
        <taxon>Bacteria</taxon>
        <taxon>Bacillati</taxon>
        <taxon>Actinomycetota</taxon>
        <taxon>Actinomycetes</taxon>
        <taxon>Kitasatosporales</taxon>
        <taxon>Streptomycetaceae</taxon>
        <taxon>Streptomyces</taxon>
    </lineage>
</organism>
<keyword evidence="1" id="KW-0378">Hydrolase</keyword>
<keyword evidence="2" id="KW-0119">Carbohydrate metabolism</keyword>
<name>A0A918KXZ1_9ACTN</name>
<feature type="chain" id="PRO_5036950713" description="Cellulose 1,4-beta-cellobiosidase" evidence="3">
    <location>
        <begin position="32"/>
        <end position="656"/>
    </location>
</feature>
<dbReference type="PROSITE" id="PS50853">
    <property type="entry name" value="FN3"/>
    <property type="match status" value="1"/>
</dbReference>
<keyword evidence="2" id="KW-0624">Polysaccharide degradation</keyword>
<feature type="domain" description="PA14" evidence="5">
    <location>
        <begin position="35"/>
        <end position="176"/>
    </location>
</feature>
<gene>
    <name evidence="6" type="ORF">GCM10010251_71320</name>
</gene>
<dbReference type="AlphaFoldDB" id="A0A918KXZ1"/>
<dbReference type="PROSITE" id="PS51820">
    <property type="entry name" value="PA14"/>
    <property type="match status" value="1"/>
</dbReference>
<keyword evidence="7" id="KW-1185">Reference proteome</keyword>
<dbReference type="RefSeq" id="WP_189942123.1">
    <property type="nucleotide sequence ID" value="NZ_BMSX01000021.1"/>
</dbReference>
<dbReference type="Pfam" id="PF07691">
    <property type="entry name" value="PA14"/>
    <property type="match status" value="1"/>
</dbReference>
<reference evidence="6" key="2">
    <citation type="submission" date="2020-09" db="EMBL/GenBank/DDBJ databases">
        <authorList>
            <person name="Sun Q."/>
            <person name="Ohkuma M."/>
        </authorList>
    </citation>
    <scope>NUCLEOTIDE SEQUENCE</scope>
    <source>
        <strain evidence="6">JCM 4346</strain>
    </source>
</reference>
<reference evidence="6" key="1">
    <citation type="journal article" date="2014" name="Int. J. Syst. Evol. Microbiol.">
        <title>Complete genome sequence of Corynebacterium casei LMG S-19264T (=DSM 44701T), isolated from a smear-ripened cheese.</title>
        <authorList>
            <consortium name="US DOE Joint Genome Institute (JGI-PGF)"/>
            <person name="Walter F."/>
            <person name="Albersmeier A."/>
            <person name="Kalinowski J."/>
            <person name="Ruckert C."/>
        </authorList>
    </citation>
    <scope>NUCLEOTIDE SEQUENCE</scope>
    <source>
        <strain evidence="6">JCM 4346</strain>
    </source>
</reference>
<dbReference type="Proteomes" id="UP000658320">
    <property type="component" value="Unassembled WGS sequence"/>
</dbReference>
<sequence>MSPSHRLKPAAAGVVVLAAAGGLLTAVPAAAAVTCASPTWKAQFYANTSFSGTPKRTACDSAINENWGTGDPPNVTLPKDNFSVRWSVTRDFGSGGPFTLTAEARDGIRVYLDGSRKISLWKNVSTTQKQTLNLTIPAGKHSLRVDFVAWTGAANVKFGYAPRTSATVDKVKPLAPTGVAATYTAATAKAAVSWAGNKEMDLAGYRVYRRAADSTAWSRIAVTTARSYTDAPPATGAAYVYEVRAYDKAGNESAGSADKSVTSADRTAPAAPKSVTATVAASAVQVGWPAVAGAQDYRVLRSATADGAYTAVSGWLSDTSYKDLAADLRQEWFYKVTARDAAGNVSVPSAAGTTGTPDTTPPAAVTNLKAVGGSWGNLITWDASASPDVERYEIISSVVGEPDPDGPEIVTGTSFNDWNASPYYQYGYTVRAVDVYGNLSPAAGTVVTRPRPAANLPVPQLTTGEPWDDRTVVRFTLPEGSSEEYVYGYRLYRSADPRTGWTAVGTLAQLGARGVVDGTAPAGRSYYYVVAVSRVGDYGEGAPSGVISVDRDTDSYTTPLSPPQLTVVRQGAPGTGDFVVDVKPAEADKDRRISGYRWQASGTACGSTGWKETAGETGTLTWRVYSGGSCRLEVMALGHYGIGANSSPAVLDFTVS</sequence>
<evidence type="ECO:0000256" key="3">
    <source>
        <dbReference type="SAM" id="SignalP"/>
    </source>
</evidence>
<dbReference type="InterPro" id="IPR037524">
    <property type="entry name" value="PA14/GLEYA"/>
</dbReference>
<evidence type="ECO:0000259" key="5">
    <source>
        <dbReference type="PROSITE" id="PS51820"/>
    </source>
</evidence>
<dbReference type="GO" id="GO:0016798">
    <property type="term" value="F:hydrolase activity, acting on glycosyl bonds"/>
    <property type="evidence" value="ECO:0007669"/>
    <property type="project" value="UniProtKB-KW"/>
</dbReference>
<feature type="signal peptide" evidence="3">
    <location>
        <begin position="1"/>
        <end position="31"/>
    </location>
</feature>
<protein>
    <recommendedName>
        <fullName evidence="8">Cellulose 1,4-beta-cellobiosidase</fullName>
    </recommendedName>
</protein>
<proteinExistence type="predicted"/>
<evidence type="ECO:0008006" key="8">
    <source>
        <dbReference type="Google" id="ProtNLM"/>
    </source>
</evidence>
<dbReference type="Gene3D" id="2.60.40.10">
    <property type="entry name" value="Immunoglobulins"/>
    <property type="match status" value="4"/>
</dbReference>
<evidence type="ECO:0000313" key="6">
    <source>
        <dbReference type="EMBL" id="GGR44176.1"/>
    </source>
</evidence>
<dbReference type="SMART" id="SM00060">
    <property type="entry name" value="FN3"/>
    <property type="match status" value="3"/>
</dbReference>
<dbReference type="InterPro" id="IPR011658">
    <property type="entry name" value="PA14_dom"/>
</dbReference>